<dbReference type="Pfam" id="PF04082">
    <property type="entry name" value="Fungal_trans"/>
    <property type="match status" value="1"/>
</dbReference>
<gene>
    <name evidence="5" type="ORF">AMS68_005327</name>
</gene>
<evidence type="ECO:0000259" key="4">
    <source>
        <dbReference type="SMART" id="SM00906"/>
    </source>
</evidence>
<dbReference type="InterPro" id="IPR007219">
    <property type="entry name" value="XnlR_reg_dom"/>
</dbReference>
<dbReference type="SMART" id="SM00906">
    <property type="entry name" value="Fungal_trans"/>
    <property type="match status" value="1"/>
</dbReference>
<evidence type="ECO:0000313" key="6">
    <source>
        <dbReference type="Proteomes" id="UP000503462"/>
    </source>
</evidence>
<dbReference type="GO" id="GO:0003677">
    <property type="term" value="F:DNA binding"/>
    <property type="evidence" value="ECO:0007669"/>
    <property type="project" value="InterPro"/>
</dbReference>
<protein>
    <recommendedName>
        <fullName evidence="4">Xylanolytic transcriptional activator regulatory domain-containing protein</fullName>
    </recommendedName>
</protein>
<dbReference type="PANTHER" id="PTHR31001">
    <property type="entry name" value="UNCHARACTERIZED TRANSCRIPTIONAL REGULATORY PROTEIN"/>
    <property type="match status" value="1"/>
</dbReference>
<dbReference type="EMBL" id="CP051141">
    <property type="protein sequence ID" value="QIW99809.1"/>
    <property type="molecule type" value="Genomic_DNA"/>
</dbReference>
<keyword evidence="2" id="KW-0539">Nucleus</keyword>
<dbReference type="CDD" id="cd12148">
    <property type="entry name" value="fungal_TF_MHR"/>
    <property type="match status" value="1"/>
</dbReference>
<dbReference type="InterPro" id="IPR050613">
    <property type="entry name" value="Sec_Metabolite_Reg"/>
</dbReference>
<dbReference type="AlphaFoldDB" id="A0A6H0XZH5"/>
<sequence length="422" mass="47736">MRRAAQCLRRSNYLEPTEDTVGAMLMYLACEHPYAWQYGAFGASVVLGLVTRSALRLGYHRDPSHYPNMSIFEGEIRRRTWWFLFQLDQLLAVKSGLPRLIDRGKTDTTLPQNLLDEDLDPAMLSLPTPRSMDQPTPVSFMNHKAALLEVMGSMSSAMSHEDVLQLDTILSDTATQRPAWLNTQNVLGDVPAVVLVSAVEVDLIEQSARMQLHRRFLLPAHNDERYAFSRQRCIESAERAIYLQSLLIQDHRGQVGEAKHNWRFIALVGHDFLTAAMLLCLDLDHALKSKSLFTPGLEHLDPSEWQRREELIRQARDMWSAIGVYDDSGQQAANILTVLLRRFEAARSSSQEGPDVEGMQSHNIETSFPQPQGLDAGGYTIWPEMEDMLQFQPMLDGSQINMDWESWASGFAASTNDFGIDL</sequence>
<dbReference type="GO" id="GO:0006351">
    <property type="term" value="P:DNA-templated transcription"/>
    <property type="evidence" value="ECO:0007669"/>
    <property type="project" value="InterPro"/>
</dbReference>
<evidence type="ECO:0000256" key="1">
    <source>
        <dbReference type="ARBA" id="ARBA00004123"/>
    </source>
</evidence>
<dbReference type="GO" id="GO:0005634">
    <property type="term" value="C:nucleus"/>
    <property type="evidence" value="ECO:0007669"/>
    <property type="project" value="UniProtKB-SubCell"/>
</dbReference>
<organism evidence="5 6">
    <name type="scientific">Peltaster fructicola</name>
    <dbReference type="NCBI Taxonomy" id="286661"/>
    <lineage>
        <taxon>Eukaryota</taxon>
        <taxon>Fungi</taxon>
        <taxon>Dikarya</taxon>
        <taxon>Ascomycota</taxon>
        <taxon>Pezizomycotina</taxon>
        <taxon>Dothideomycetes</taxon>
        <taxon>Dothideomycetes incertae sedis</taxon>
        <taxon>Peltaster</taxon>
    </lineage>
</organism>
<proteinExistence type="predicted"/>
<comment type="subcellular location">
    <subcellularLocation>
        <location evidence="1">Nucleus</location>
    </subcellularLocation>
</comment>
<evidence type="ECO:0000256" key="2">
    <source>
        <dbReference type="ARBA" id="ARBA00023242"/>
    </source>
</evidence>
<evidence type="ECO:0000256" key="3">
    <source>
        <dbReference type="SAM" id="MobiDB-lite"/>
    </source>
</evidence>
<keyword evidence="6" id="KW-1185">Reference proteome</keyword>
<dbReference type="OrthoDB" id="4934715at2759"/>
<dbReference type="GO" id="GO:0008270">
    <property type="term" value="F:zinc ion binding"/>
    <property type="evidence" value="ECO:0007669"/>
    <property type="project" value="InterPro"/>
</dbReference>
<evidence type="ECO:0000313" key="5">
    <source>
        <dbReference type="EMBL" id="QIW99809.1"/>
    </source>
</evidence>
<reference evidence="5 6" key="1">
    <citation type="journal article" date="2016" name="Sci. Rep.">
        <title>Peltaster fructicola genome reveals evolution from an invasive phytopathogen to an ectophytic parasite.</title>
        <authorList>
            <person name="Xu C."/>
            <person name="Chen H."/>
            <person name="Gleason M.L."/>
            <person name="Xu J.R."/>
            <person name="Liu H."/>
            <person name="Zhang R."/>
            <person name="Sun G."/>
        </authorList>
    </citation>
    <scope>NUCLEOTIDE SEQUENCE [LARGE SCALE GENOMIC DNA]</scope>
    <source>
        <strain evidence="5 6">LNHT1506</strain>
    </source>
</reference>
<feature type="compositionally biased region" description="Polar residues" evidence="3">
    <location>
        <begin position="360"/>
        <end position="370"/>
    </location>
</feature>
<dbReference type="Proteomes" id="UP000503462">
    <property type="component" value="Chromosome 3"/>
</dbReference>
<feature type="region of interest" description="Disordered" evidence="3">
    <location>
        <begin position="349"/>
        <end position="372"/>
    </location>
</feature>
<feature type="domain" description="Xylanolytic transcriptional activator regulatory" evidence="4">
    <location>
        <begin position="43"/>
        <end position="117"/>
    </location>
</feature>
<accession>A0A6H0XZH5</accession>
<dbReference type="PANTHER" id="PTHR31001:SF49">
    <property type="entry name" value="ZN(II)2CYS6 TRANSCRIPTION FACTOR (EUROFUNG)"/>
    <property type="match status" value="1"/>
</dbReference>
<name>A0A6H0XZH5_9PEZI</name>